<evidence type="ECO:0000313" key="1">
    <source>
        <dbReference type="EMBL" id="KKN43734.1"/>
    </source>
</evidence>
<dbReference type="AlphaFoldDB" id="A0A0F9QMP1"/>
<gene>
    <name evidence="1" type="ORF">LCGC14_0700160</name>
</gene>
<reference evidence="1" key="1">
    <citation type="journal article" date="2015" name="Nature">
        <title>Complex archaea that bridge the gap between prokaryotes and eukaryotes.</title>
        <authorList>
            <person name="Spang A."/>
            <person name="Saw J.H."/>
            <person name="Jorgensen S.L."/>
            <person name="Zaremba-Niedzwiedzka K."/>
            <person name="Martijn J."/>
            <person name="Lind A.E."/>
            <person name="van Eijk R."/>
            <person name="Schleper C."/>
            <person name="Guy L."/>
            <person name="Ettema T.J."/>
        </authorList>
    </citation>
    <scope>NUCLEOTIDE SEQUENCE</scope>
</reference>
<organism evidence="1">
    <name type="scientific">marine sediment metagenome</name>
    <dbReference type="NCBI Taxonomy" id="412755"/>
    <lineage>
        <taxon>unclassified sequences</taxon>
        <taxon>metagenomes</taxon>
        <taxon>ecological metagenomes</taxon>
    </lineage>
</organism>
<sequence length="195" mass="22981">MYFSFSILGRSISIKFYNEKVISFSILIARKPDKETYGITSRCYGGQHVIFLDYDGLKMEEIEEEIMFLIKEFHLSDFYIFENDRPDSYHAICLDKFNLYEAIDIISRTSADKGFKIAPILFKQKRWVLRVLPKGKRKKPKFYGIIQSAFNSLEISTAHKKFIEIHYNLKIKKYKYEDGVKDFVEVCKYNTGANV</sequence>
<proteinExistence type="predicted"/>
<dbReference type="EMBL" id="LAZR01001492">
    <property type="protein sequence ID" value="KKN43734.1"/>
    <property type="molecule type" value="Genomic_DNA"/>
</dbReference>
<name>A0A0F9QMP1_9ZZZZ</name>
<protein>
    <submittedName>
        <fullName evidence="1">Uncharacterized protein</fullName>
    </submittedName>
</protein>
<comment type="caution">
    <text evidence="1">The sequence shown here is derived from an EMBL/GenBank/DDBJ whole genome shotgun (WGS) entry which is preliminary data.</text>
</comment>
<accession>A0A0F9QMP1</accession>